<dbReference type="AlphaFoldDB" id="A0A2Z4JE98"/>
<proteinExistence type="predicted"/>
<feature type="region of interest" description="Disordered" evidence="1">
    <location>
        <begin position="53"/>
        <end position="75"/>
    </location>
</feature>
<feature type="domain" description="SnoaL-like" evidence="2">
    <location>
        <begin position="94"/>
        <end position="186"/>
    </location>
</feature>
<dbReference type="InterPro" id="IPR032710">
    <property type="entry name" value="NTF2-like_dom_sf"/>
</dbReference>
<dbReference type="EMBL" id="CP030074">
    <property type="protein sequence ID" value="AWW43386.1"/>
    <property type="molecule type" value="Genomic_DNA"/>
</dbReference>
<protein>
    <submittedName>
        <fullName evidence="3">Nuclear transport factor 2 family protein</fullName>
    </submittedName>
</protein>
<gene>
    <name evidence="3" type="ORF">DN051_43255</name>
</gene>
<evidence type="ECO:0000256" key="1">
    <source>
        <dbReference type="SAM" id="MobiDB-lite"/>
    </source>
</evidence>
<dbReference type="Pfam" id="PF12680">
    <property type="entry name" value="SnoaL_2"/>
    <property type="match status" value="1"/>
</dbReference>
<keyword evidence="3" id="KW-0614">Plasmid</keyword>
<dbReference type="KEGG" id="scad:DN051_43255"/>
<evidence type="ECO:0000313" key="4">
    <source>
        <dbReference type="Proteomes" id="UP000249616"/>
    </source>
</evidence>
<evidence type="ECO:0000259" key="2">
    <source>
        <dbReference type="Pfam" id="PF12680"/>
    </source>
</evidence>
<dbReference type="PANTHER" id="PTHR41252:SF1">
    <property type="entry name" value="BLR2505 PROTEIN"/>
    <property type="match status" value="1"/>
</dbReference>
<geneLocation type="plasmid" evidence="3 4">
    <name>unnamed1</name>
</geneLocation>
<organism evidence="3 4">
    <name type="scientific">Streptomyces cadmiisoli</name>
    <dbReference type="NCBI Taxonomy" id="2184053"/>
    <lineage>
        <taxon>Bacteria</taxon>
        <taxon>Bacillati</taxon>
        <taxon>Actinomycetota</taxon>
        <taxon>Actinomycetes</taxon>
        <taxon>Kitasatosporales</taxon>
        <taxon>Streptomycetaceae</taxon>
        <taxon>Streptomyces</taxon>
        <taxon>Streptomyces aurantiacus group</taxon>
    </lineage>
</organism>
<dbReference type="InterPro" id="IPR037401">
    <property type="entry name" value="SnoaL-like"/>
</dbReference>
<name>A0A2Z4JE98_9ACTN</name>
<dbReference type="PANTHER" id="PTHR41252">
    <property type="entry name" value="BLR2505 PROTEIN"/>
    <property type="match status" value="1"/>
</dbReference>
<dbReference type="SUPFAM" id="SSF54427">
    <property type="entry name" value="NTF2-like"/>
    <property type="match status" value="1"/>
</dbReference>
<evidence type="ECO:0000313" key="3">
    <source>
        <dbReference type="EMBL" id="AWW43386.1"/>
    </source>
</evidence>
<dbReference type="Gene3D" id="3.10.450.50">
    <property type="match status" value="1"/>
</dbReference>
<reference evidence="4" key="1">
    <citation type="submission" date="2018-06" db="EMBL/GenBank/DDBJ databases">
        <authorList>
            <person name="Li K."/>
        </authorList>
    </citation>
    <scope>NUCLEOTIDE SEQUENCE [LARGE SCALE GENOMIC DNA]</scope>
    <source>
        <strain evidence="4">ZFG47</strain>
        <plasmid evidence="4">unnamed1</plasmid>
    </source>
</reference>
<keyword evidence="4" id="KW-1185">Reference proteome</keyword>
<sequence>MAGVGARPPKSRRIWHRAVPLGSTAALIVLLGGTASGLQPDVNTAAFGAAPVAADVPSAPSPSPDADDGAQTPEEQRNLAAVREAFQRWEAGGSFYDILSDDAVWTITGTSPIAGTYTGRQQFLDEVIAPLSDRLSVFVKPTVRGLWVDGDTVFAEWDGHGVAKDGQPYDMTYSWILHMKDGRVTRAVAFLDDNVVTDLWERVPAGR</sequence>
<accession>A0A2Z4JE98</accession>
<dbReference type="Proteomes" id="UP000249616">
    <property type="component" value="Plasmid unnamed1"/>
</dbReference>